<gene>
    <name evidence="1" type="ORF">LX64_02882</name>
</gene>
<reference evidence="1 2" key="1">
    <citation type="submission" date="2018-06" db="EMBL/GenBank/DDBJ databases">
        <title>Genomic Encyclopedia of Archaeal and Bacterial Type Strains, Phase II (KMG-II): from individual species to whole genera.</title>
        <authorList>
            <person name="Goeker M."/>
        </authorList>
    </citation>
    <scope>NUCLEOTIDE SEQUENCE [LARGE SCALE GENOMIC DNA]</scope>
    <source>
        <strain evidence="1 2">DSM 23857</strain>
    </source>
</reference>
<dbReference type="OrthoDB" id="680366at2"/>
<keyword evidence="2" id="KW-1185">Reference proteome</keyword>
<dbReference type="EMBL" id="QLLL01000005">
    <property type="protein sequence ID" value="RAJ04005.1"/>
    <property type="molecule type" value="Genomic_DNA"/>
</dbReference>
<dbReference type="RefSeq" id="WP_111598324.1">
    <property type="nucleotide sequence ID" value="NZ_QLLL01000005.1"/>
</dbReference>
<proteinExistence type="predicted"/>
<comment type="caution">
    <text evidence="1">The sequence shown here is derived from an EMBL/GenBank/DDBJ whole genome shotgun (WGS) entry which is preliminary data.</text>
</comment>
<sequence>METPTQHFNVFNQLDSWKLEVNQVRGDVKRMRDELSHLCTGKHPNERMANVEHFQNQFIRQLEVADEMYHDIKQVVRNLNNTRIEHADRPVDDVPTLQNRMATFHKIYGELAQDFQQFQAHRF</sequence>
<accession>A0A327QJ36</accession>
<protein>
    <submittedName>
        <fullName evidence="1">Uncharacterized protein</fullName>
    </submittedName>
</protein>
<evidence type="ECO:0000313" key="1">
    <source>
        <dbReference type="EMBL" id="RAJ04005.1"/>
    </source>
</evidence>
<dbReference type="Proteomes" id="UP000249547">
    <property type="component" value="Unassembled WGS sequence"/>
</dbReference>
<dbReference type="AlphaFoldDB" id="A0A327QJ36"/>
<evidence type="ECO:0000313" key="2">
    <source>
        <dbReference type="Proteomes" id="UP000249547"/>
    </source>
</evidence>
<name>A0A327QJ36_9BACT</name>
<organism evidence="1 2">
    <name type="scientific">Chitinophaga skermanii</name>
    <dbReference type="NCBI Taxonomy" id="331697"/>
    <lineage>
        <taxon>Bacteria</taxon>
        <taxon>Pseudomonadati</taxon>
        <taxon>Bacteroidota</taxon>
        <taxon>Chitinophagia</taxon>
        <taxon>Chitinophagales</taxon>
        <taxon>Chitinophagaceae</taxon>
        <taxon>Chitinophaga</taxon>
    </lineage>
</organism>